<evidence type="ECO:0000256" key="3">
    <source>
        <dbReference type="RuleBase" id="RU000363"/>
    </source>
</evidence>
<evidence type="ECO:0000313" key="5">
    <source>
        <dbReference type="Proteomes" id="UP000036520"/>
    </source>
</evidence>
<evidence type="ECO:0000256" key="1">
    <source>
        <dbReference type="ARBA" id="ARBA00006484"/>
    </source>
</evidence>
<dbReference type="PANTHER" id="PTHR42901">
    <property type="entry name" value="ALCOHOL DEHYDROGENASE"/>
    <property type="match status" value="1"/>
</dbReference>
<dbReference type="STRING" id="320787.CA2015_4055"/>
<accession>A0A0H4PYA2</accession>
<keyword evidence="2" id="KW-0560">Oxidoreductase</keyword>
<dbReference type="InterPro" id="IPR036291">
    <property type="entry name" value="NAD(P)-bd_dom_sf"/>
</dbReference>
<evidence type="ECO:0000313" key="4">
    <source>
        <dbReference type="EMBL" id="AKP53412.1"/>
    </source>
</evidence>
<proteinExistence type="inferred from homology"/>
<protein>
    <submittedName>
        <fullName evidence="4">Putative short-chain dehydrogenase</fullName>
    </submittedName>
</protein>
<sequence>MIGENFTLITGASMGIGRAFAMASAARGFNLILVALPDGQLAEVQTEILSKWKVKVLTFTVDLTQEDAVKALFDFCIEKQLSIDGLINNAGIGTGGRFENISLEKQLQIIDLNNKVLIRMCHYFLPLLKLEEKAYILNMSSMEANLPLPYKAVYTGSKNFVFAFSLALREELKSGPVTVSVVCPGPVVTNAEGLQRMKAHGSRAKLVVLMPDEVAEIGLKGLLKGKTIIIPGKINWVLVKLSRLFPTTTKMRLLERLFRVYSTH</sequence>
<comment type="similarity">
    <text evidence="1 3">Belongs to the short-chain dehydrogenases/reductases (SDR) family.</text>
</comment>
<organism evidence="4 5">
    <name type="scientific">Cyclobacterium amurskyense</name>
    <dbReference type="NCBI Taxonomy" id="320787"/>
    <lineage>
        <taxon>Bacteria</taxon>
        <taxon>Pseudomonadati</taxon>
        <taxon>Bacteroidota</taxon>
        <taxon>Cytophagia</taxon>
        <taxon>Cytophagales</taxon>
        <taxon>Cyclobacteriaceae</taxon>
        <taxon>Cyclobacterium</taxon>
    </lineage>
</organism>
<dbReference type="PRINTS" id="PR00080">
    <property type="entry name" value="SDRFAMILY"/>
</dbReference>
<dbReference type="InterPro" id="IPR002347">
    <property type="entry name" value="SDR_fam"/>
</dbReference>
<dbReference type="Pfam" id="PF00106">
    <property type="entry name" value="adh_short"/>
    <property type="match status" value="1"/>
</dbReference>
<dbReference type="InterPro" id="IPR020904">
    <property type="entry name" value="Sc_DH/Rdtase_CS"/>
</dbReference>
<dbReference type="AlphaFoldDB" id="A0A0H4PYA2"/>
<dbReference type="KEGG" id="camu:CA2015_4055"/>
<dbReference type="PRINTS" id="PR00081">
    <property type="entry name" value="GDHRDH"/>
</dbReference>
<reference evidence="4 5" key="1">
    <citation type="submission" date="2015-07" db="EMBL/GenBank/DDBJ databases">
        <authorList>
            <person name="Kim K.M."/>
        </authorList>
    </citation>
    <scope>NUCLEOTIDE SEQUENCE [LARGE SCALE GENOMIC DNA]</scope>
    <source>
        <strain evidence="4 5">KCTC 12363</strain>
    </source>
</reference>
<dbReference type="OrthoDB" id="9808814at2"/>
<name>A0A0H4PYA2_9BACT</name>
<dbReference type="RefSeq" id="WP_048643523.1">
    <property type="nucleotide sequence ID" value="NZ_CP012040.1"/>
</dbReference>
<dbReference type="GO" id="GO:0016491">
    <property type="term" value="F:oxidoreductase activity"/>
    <property type="evidence" value="ECO:0007669"/>
    <property type="project" value="UniProtKB-KW"/>
</dbReference>
<gene>
    <name evidence="4" type="ORF">CA2015_4055</name>
</gene>
<dbReference type="SUPFAM" id="SSF51735">
    <property type="entry name" value="NAD(P)-binding Rossmann-fold domains"/>
    <property type="match status" value="1"/>
</dbReference>
<evidence type="ECO:0000256" key="2">
    <source>
        <dbReference type="ARBA" id="ARBA00023002"/>
    </source>
</evidence>
<dbReference type="PANTHER" id="PTHR42901:SF1">
    <property type="entry name" value="ALCOHOL DEHYDROGENASE"/>
    <property type="match status" value="1"/>
</dbReference>
<dbReference type="EMBL" id="CP012040">
    <property type="protein sequence ID" value="AKP53412.1"/>
    <property type="molecule type" value="Genomic_DNA"/>
</dbReference>
<dbReference type="PIRSF" id="PIRSF000126">
    <property type="entry name" value="11-beta-HSD1"/>
    <property type="match status" value="1"/>
</dbReference>
<dbReference type="Proteomes" id="UP000036520">
    <property type="component" value="Chromosome"/>
</dbReference>
<dbReference type="PROSITE" id="PS00061">
    <property type="entry name" value="ADH_SHORT"/>
    <property type="match status" value="1"/>
</dbReference>
<keyword evidence="5" id="KW-1185">Reference proteome</keyword>
<dbReference type="Gene3D" id="3.40.50.720">
    <property type="entry name" value="NAD(P)-binding Rossmann-like Domain"/>
    <property type="match status" value="1"/>
</dbReference>